<dbReference type="Pfam" id="PF13424">
    <property type="entry name" value="TPR_12"/>
    <property type="match status" value="1"/>
</dbReference>
<dbReference type="AlphaFoldDB" id="A0A812QAZ5"/>
<feature type="transmembrane region" description="Helical" evidence="1">
    <location>
        <begin position="345"/>
        <end position="364"/>
    </location>
</feature>
<dbReference type="PANTHER" id="PTHR46082">
    <property type="entry name" value="ATP/GTP-BINDING PROTEIN-RELATED"/>
    <property type="match status" value="1"/>
</dbReference>
<reference evidence="2" key="1">
    <citation type="submission" date="2021-02" db="EMBL/GenBank/DDBJ databases">
        <authorList>
            <person name="Dougan E. K."/>
            <person name="Rhodes N."/>
            <person name="Thang M."/>
            <person name="Chan C."/>
        </authorList>
    </citation>
    <scope>NUCLEOTIDE SEQUENCE</scope>
</reference>
<dbReference type="InterPro" id="IPR053137">
    <property type="entry name" value="NLR-like"/>
</dbReference>
<sequence length="893" mass="99518">MVLSSIFRRSFSVCAALAPHTQTLANRSAALTARGFSVLAGGESVWSKDVQEVANIRPPSVHLVSVTDYVQFLMGTCGRGRLQLYRLHLPTRVWGLLHWKMLTSQGSVLLESRKVAVFSLGCLAVQPNTLAVRSPSPSVCQEEGPSTLSQKSSLIQASPRLEAVGEKHQLKKKIIMQNLLMAIGMVLLWQMLGTWNLVALAALLAVLLPVLAVLLVNAYQGQLALIVLRDALKDALKSVPLVVGEGVRTVLNTEPAQVLGAGFLTVQSHFWLSVWEGAGYRAAGPAAFVIKLLFVAFALDRVFISRIKEPSLADIAELVVADAYAVPPGRQQEAAKTRKDMAQRLVSALEILAALIATCMLRYAGKKVTELAMTELAKKIVQPAVLFSIPAAMGLFVAEVLPLSKAHLQVEDAELSMYFLGAYQSGGVLQSTRYDNDFVDFEIPVFKLKTDRIFVSSFPLDLRELCASEECDRDDLLVLYHYTDMKGFRNIANFEQTSAQIFSSLADERAHFGKGVYATQHEPAVWGSRQRVLLNNYSNGDPLRAIPVEKALIRWGLGNPEGHRAAFCIPMIVPKAISYNIFQRQTPELEARGVALGADYKGRAVHKSRDVFVVRALDKQQRVGHLATKTDSIIAVLDKRLAFLQESIGSHAQLTLETLDEKARRLRGRGRLQEAELLYRRSLEGRRQTFGDLHSTTLDCIFCLANLLVERGRFAEAELLFQEAREGFQQTMFGFLHPKALFASRYLQHLRNKREHSHGQIWKPGESMPMWSFRNTLQKLDAGWRKLGTEEQAEHLSLRRKELGEAHPETLHAKVLMATSLMDDGELGLAETMCHEALRSLRDKVGLSHPRTVQATKTMALIYQQRFEAQGYTMYEAERLAEERVDHDLELLP</sequence>
<dbReference type="EMBL" id="CAJNDS010002222">
    <property type="protein sequence ID" value="CAE7380064.1"/>
    <property type="molecule type" value="Genomic_DNA"/>
</dbReference>
<name>A0A812QAZ5_9DINO</name>
<dbReference type="OrthoDB" id="626167at2759"/>
<accession>A0A812QAZ5</accession>
<keyword evidence="1" id="KW-0812">Transmembrane</keyword>
<keyword evidence="1" id="KW-0472">Membrane</keyword>
<evidence type="ECO:0000313" key="2">
    <source>
        <dbReference type="EMBL" id="CAE7380064.1"/>
    </source>
</evidence>
<dbReference type="PANTHER" id="PTHR46082:SF6">
    <property type="entry name" value="AAA+ ATPASE DOMAIN-CONTAINING PROTEIN-RELATED"/>
    <property type="match status" value="1"/>
</dbReference>
<keyword evidence="3" id="KW-1185">Reference proteome</keyword>
<feature type="transmembrane region" description="Helical" evidence="1">
    <location>
        <begin position="198"/>
        <end position="219"/>
    </location>
</feature>
<feature type="transmembrane region" description="Helical" evidence="1">
    <location>
        <begin position="174"/>
        <end position="192"/>
    </location>
</feature>
<dbReference type="Gene3D" id="1.25.40.10">
    <property type="entry name" value="Tetratricopeptide repeat domain"/>
    <property type="match status" value="2"/>
</dbReference>
<dbReference type="Proteomes" id="UP000604046">
    <property type="component" value="Unassembled WGS sequence"/>
</dbReference>
<protein>
    <submittedName>
        <fullName evidence="2">NPHP3 protein</fullName>
    </submittedName>
</protein>
<comment type="caution">
    <text evidence="2">The sequence shown here is derived from an EMBL/GenBank/DDBJ whole genome shotgun (WGS) entry which is preliminary data.</text>
</comment>
<proteinExistence type="predicted"/>
<evidence type="ECO:0000256" key="1">
    <source>
        <dbReference type="SAM" id="Phobius"/>
    </source>
</evidence>
<gene>
    <name evidence="2" type="primary">NPHP3</name>
    <name evidence="2" type="ORF">SNAT2548_LOCUS20748</name>
</gene>
<keyword evidence="1" id="KW-1133">Transmembrane helix</keyword>
<evidence type="ECO:0000313" key="3">
    <source>
        <dbReference type="Proteomes" id="UP000604046"/>
    </source>
</evidence>
<dbReference type="InterPro" id="IPR011990">
    <property type="entry name" value="TPR-like_helical_dom_sf"/>
</dbReference>
<organism evidence="2 3">
    <name type="scientific">Symbiodinium natans</name>
    <dbReference type="NCBI Taxonomy" id="878477"/>
    <lineage>
        <taxon>Eukaryota</taxon>
        <taxon>Sar</taxon>
        <taxon>Alveolata</taxon>
        <taxon>Dinophyceae</taxon>
        <taxon>Suessiales</taxon>
        <taxon>Symbiodiniaceae</taxon>
        <taxon>Symbiodinium</taxon>
    </lineage>
</organism>
<dbReference type="SUPFAM" id="SSF48452">
    <property type="entry name" value="TPR-like"/>
    <property type="match status" value="1"/>
</dbReference>